<feature type="region of interest" description="Disordered" evidence="14">
    <location>
        <begin position="527"/>
        <end position="572"/>
    </location>
</feature>
<feature type="domain" description="RCK N-terminal" evidence="17">
    <location>
        <begin position="808"/>
        <end position="867"/>
    </location>
</feature>
<evidence type="ECO:0000259" key="16">
    <source>
        <dbReference type="Pfam" id="PF03493"/>
    </source>
</evidence>
<organism evidence="18 19">
    <name type="scientific">Macrostomum lignano</name>
    <dbReference type="NCBI Taxonomy" id="282301"/>
    <lineage>
        <taxon>Eukaryota</taxon>
        <taxon>Metazoa</taxon>
        <taxon>Spiralia</taxon>
        <taxon>Lophotrochozoa</taxon>
        <taxon>Platyhelminthes</taxon>
        <taxon>Rhabditophora</taxon>
        <taxon>Macrostomorpha</taxon>
        <taxon>Macrostomida</taxon>
        <taxon>Macrostomidae</taxon>
        <taxon>Macrostomum</taxon>
    </lineage>
</organism>
<evidence type="ECO:0000256" key="14">
    <source>
        <dbReference type="SAM" id="MobiDB-lite"/>
    </source>
</evidence>
<keyword evidence="7" id="KW-0851">Voltage-gated channel</keyword>
<name>A0A1I8F7H2_9PLAT</name>
<keyword evidence="12" id="KW-0407">Ion channel</keyword>
<keyword evidence="6" id="KW-0106">Calcium</keyword>
<keyword evidence="10" id="KW-0406">Ion transport</keyword>
<dbReference type="InterPro" id="IPR003148">
    <property type="entry name" value="RCK_N"/>
</dbReference>
<keyword evidence="8" id="KW-0630">Potassium</keyword>
<evidence type="ECO:0000256" key="5">
    <source>
        <dbReference type="ARBA" id="ARBA00022826"/>
    </source>
</evidence>
<evidence type="ECO:0000313" key="18">
    <source>
        <dbReference type="Proteomes" id="UP000095280"/>
    </source>
</evidence>
<keyword evidence="11 15" id="KW-0472">Membrane</keyword>
<feature type="region of interest" description="Disordered" evidence="14">
    <location>
        <begin position="19"/>
        <end position="56"/>
    </location>
</feature>
<dbReference type="GO" id="GO:0060072">
    <property type="term" value="F:large conductance calcium-activated potassium channel activity"/>
    <property type="evidence" value="ECO:0007669"/>
    <property type="project" value="TreeGrafter"/>
</dbReference>
<feature type="domain" description="RCK N-terminal" evidence="17">
    <location>
        <begin position="1208"/>
        <end position="1249"/>
    </location>
</feature>
<evidence type="ECO:0000256" key="10">
    <source>
        <dbReference type="ARBA" id="ARBA00023065"/>
    </source>
</evidence>
<dbReference type="GO" id="GO:0045211">
    <property type="term" value="C:postsynaptic membrane"/>
    <property type="evidence" value="ECO:0007669"/>
    <property type="project" value="TreeGrafter"/>
</dbReference>
<feature type="compositionally biased region" description="Basic residues" evidence="14">
    <location>
        <begin position="536"/>
        <end position="547"/>
    </location>
</feature>
<dbReference type="SUPFAM" id="SSF81324">
    <property type="entry name" value="Voltage-gated potassium channels"/>
    <property type="match status" value="1"/>
</dbReference>
<dbReference type="Proteomes" id="UP000095280">
    <property type="component" value="Unplaced"/>
</dbReference>
<feature type="transmembrane region" description="Helical" evidence="15">
    <location>
        <begin position="592"/>
        <end position="610"/>
    </location>
</feature>
<feature type="compositionally biased region" description="Basic residues" evidence="14">
    <location>
        <begin position="1066"/>
        <end position="1076"/>
    </location>
</feature>
<dbReference type="WBParaSite" id="maker-unitig_23434-snap-gene-0.2-mRNA-1">
    <property type="protein sequence ID" value="maker-unitig_23434-snap-gene-0.2-mRNA-1"/>
    <property type="gene ID" value="maker-unitig_23434-snap-gene-0.2"/>
</dbReference>
<dbReference type="InterPro" id="IPR027359">
    <property type="entry name" value="Volt_channel_dom_sf"/>
</dbReference>
<dbReference type="FunFam" id="1.10.287.70:FF:000015">
    <property type="entry name" value="Calcium-activated potassium channel subunit alpha-1 isoform X7"/>
    <property type="match status" value="1"/>
</dbReference>
<feature type="compositionally biased region" description="Polar residues" evidence="14">
    <location>
        <begin position="1405"/>
        <end position="1427"/>
    </location>
</feature>
<keyword evidence="2" id="KW-0813">Transport</keyword>
<evidence type="ECO:0000256" key="8">
    <source>
        <dbReference type="ARBA" id="ARBA00022958"/>
    </source>
</evidence>
<feature type="transmembrane region" description="Helical" evidence="15">
    <location>
        <begin position="657"/>
        <end position="681"/>
    </location>
</feature>
<protein>
    <recommendedName>
        <fullName evidence="13">BK channel</fullName>
    </recommendedName>
</protein>
<sequence>GKAAGTKKMMFYYKGLGGRSTAPGHRGVSTHRHSSVGSWTCSRASEGRRHGGTVQCSSTPRTIHGLMPSTDYSNPGQGQKCCGGPLGHGRQHCSYRCTDSQPTGTEARPDPVVIFLLSSSNPQHLPRSSQNAAAWKVGRQRAETTRLWGYEDPRPAVFLRPAPGEAGHGTGYKGGWILYTRVTADLLEVQHLVLRAEIISAVAGWRVGQTQRMPCFADAARPDATGFWASGPDRRAEAARRQLLAAVLGERHEGIGFPIVERRELPASKVASRQGSPGWFVERSTRLSPAHCYIPSTAKLEIEMKERGAGRSERGGRSGKSAATAEGGGREWEGRVSVCCEQGGPDKERLSWDLEQHNSRADVMEPWQPIVHPDFHFVEQQRAVPARDAESPGTERAVTAVFSSDRRDAELNHADLARKRAGDTEKLPRHQLPAAALAVAVTVVATVTGASQRWSRQPQLLKGRPLAQRLGSCCGGGTRPAEWSRLRQRAQVVHLPGQQRHCAVRRRHVRDALNRLLGCLADRLAGPAKDPASTKTRTRPPGRRQASRARGAAARPGQGRRRRTRTGEAAAEARAKDWAGELISGQTTTGRILVVLVFVVSIASLVVYIIDTGRMSETEECVRWVDSLSPAGGPGVQRHPIFLIYFFIRFIAAQDKLWFWFEMFSLVDILTIPPSFVAIYLNRTWIGMRSTRALRILSLPDVLQYLNTSTSIRLFQLITFFASLVLTAAGFLQHVLPDPAFTSSSSPCRRWDTATSTAPPPRGRILSALVIMGGLAVFANSIPEIADILSSRNKYGGYFRKEAGKQHNCASVANFLGDFLHEDREDVDVQIVILDKHVPDLELQGLFKRHFTQVEFFQGSVMNSKDLYCPDPDAEDAANIMRVISIKNFCDRIKVIIQLMQQGDDAVCVAELKLGFLAQSCLAFGFSTLLAKPVHHAQLQGRQGHATEVAQQTTWGRRHGDVHRVPVTGVRRADLPDGPLSSAAAADRRRGQERPGHGELHRHQPKENIHIEQGTQGFFIAQSAEEVKKAFFYCKRCHSDVDENPGLIKKCALQGLQQAATEAAAAKHKSSSRSRKPPAVPSQLVPAAASPRCRSCARAAEAGKGNSTRPACSTGARMFNFDDGILDREQVSTTVYTNHIVVCLFADASSPLIGLRNFVMPLRASNFHFHELKHIIFVGNLDYMRRDSASSGRLAAQPIQPEGGEHHLAEICIVLSSKQNSNMDDPTLVDKEAILCSLNIKAMISGFDALSVRILTELAVDDNVQFLDQDDDDDPDIELYMTQPFACGTAFARARLAHEHRLLQRERADTHPDLITGGATRSWSRSWPRAPASGGGFWHAGVCLANGTGTGRVAQIPHRGRAAEGVRRRRYSELFLGALHKHGILCIGGSTGSSRRPRMAGRLSRSATSSPTRLTSSVLGAEQSSALPPNGAGSLRALGAARSSLASLLREFGAAPQLIWHCDILPMRVPPLIRKHWLRQHD</sequence>
<keyword evidence="3" id="KW-0633">Potassium transport</keyword>
<feature type="region of interest" description="Disordered" evidence="14">
    <location>
        <begin position="307"/>
        <end position="335"/>
    </location>
</feature>
<proteinExistence type="predicted"/>
<feature type="region of interest" description="Disordered" evidence="14">
    <location>
        <begin position="942"/>
        <end position="1008"/>
    </location>
</feature>
<evidence type="ECO:0000259" key="17">
    <source>
        <dbReference type="Pfam" id="PF22614"/>
    </source>
</evidence>
<comment type="subcellular location">
    <subcellularLocation>
        <location evidence="1">Membrane</location>
        <topology evidence="1">Multi-pass membrane protein</topology>
    </subcellularLocation>
</comment>
<feature type="compositionally biased region" description="Low complexity" evidence="14">
    <location>
        <begin position="548"/>
        <end position="557"/>
    </location>
</feature>
<dbReference type="Pfam" id="PF03493">
    <property type="entry name" value="BK_channel_a"/>
    <property type="match status" value="1"/>
</dbReference>
<evidence type="ECO:0000256" key="13">
    <source>
        <dbReference type="ARBA" id="ARBA00029579"/>
    </source>
</evidence>
<feature type="compositionally biased region" description="Basic and acidic residues" evidence="14">
    <location>
        <begin position="986"/>
        <end position="1008"/>
    </location>
</feature>
<evidence type="ECO:0000256" key="12">
    <source>
        <dbReference type="ARBA" id="ARBA00023303"/>
    </source>
</evidence>
<evidence type="ECO:0000256" key="4">
    <source>
        <dbReference type="ARBA" id="ARBA00022692"/>
    </source>
</evidence>
<dbReference type="InterPro" id="IPR003929">
    <property type="entry name" value="K_chnl_BK_asu"/>
</dbReference>
<feature type="region of interest" description="Disordered" evidence="14">
    <location>
        <begin position="1390"/>
        <end position="1427"/>
    </location>
</feature>
<reference evidence="19" key="1">
    <citation type="submission" date="2016-11" db="UniProtKB">
        <authorList>
            <consortium name="WormBaseParasite"/>
        </authorList>
    </citation>
    <scope>IDENTIFICATION</scope>
</reference>
<keyword evidence="4 15" id="KW-0812">Transmembrane</keyword>
<evidence type="ECO:0000256" key="7">
    <source>
        <dbReference type="ARBA" id="ARBA00022882"/>
    </source>
</evidence>
<evidence type="ECO:0000313" key="19">
    <source>
        <dbReference type="WBParaSite" id="maker-unitig_23434-snap-gene-0.2-mRNA-1"/>
    </source>
</evidence>
<feature type="region of interest" description="Disordered" evidence="14">
    <location>
        <begin position="1063"/>
        <end position="1086"/>
    </location>
</feature>
<dbReference type="Pfam" id="PF22614">
    <property type="entry name" value="Slo-like_RCK"/>
    <property type="match status" value="3"/>
</dbReference>
<dbReference type="Gene3D" id="1.20.120.350">
    <property type="entry name" value="Voltage-gated potassium channels. Chain C"/>
    <property type="match status" value="1"/>
</dbReference>
<feature type="compositionally biased region" description="Basic and acidic residues" evidence="14">
    <location>
        <begin position="307"/>
        <end position="316"/>
    </location>
</feature>
<evidence type="ECO:0000256" key="1">
    <source>
        <dbReference type="ARBA" id="ARBA00004141"/>
    </source>
</evidence>
<accession>A0A1I8F7H2</accession>
<feature type="domain" description="RCK N-terminal" evidence="17">
    <location>
        <begin position="1137"/>
        <end position="1187"/>
    </location>
</feature>
<dbReference type="PANTHER" id="PTHR10027:SF33">
    <property type="entry name" value="CALCIUM-ACTIVATED POTASSIUM CHANNEL SUBUNIT ALPHA-1-RELATED"/>
    <property type="match status" value="1"/>
</dbReference>
<feature type="transmembrane region" description="Helical" evidence="15">
    <location>
        <begin position="714"/>
        <end position="736"/>
    </location>
</feature>
<dbReference type="GO" id="GO:0034702">
    <property type="term" value="C:monoatomic ion channel complex"/>
    <property type="evidence" value="ECO:0007669"/>
    <property type="project" value="UniProtKB-KW"/>
</dbReference>
<evidence type="ECO:0000256" key="2">
    <source>
        <dbReference type="ARBA" id="ARBA00022448"/>
    </source>
</evidence>
<feature type="domain" description="Calcium-activated potassium channel BK alpha subunit" evidence="16">
    <location>
        <begin position="904"/>
        <end position="942"/>
    </location>
</feature>
<dbReference type="PANTHER" id="PTHR10027">
    <property type="entry name" value="CALCIUM-ACTIVATED POTASSIUM CHANNEL ALPHA CHAIN"/>
    <property type="match status" value="1"/>
</dbReference>
<keyword evidence="18" id="KW-1185">Reference proteome</keyword>
<dbReference type="InterPro" id="IPR047871">
    <property type="entry name" value="K_chnl_Slo-like"/>
</dbReference>
<evidence type="ECO:0000256" key="6">
    <source>
        <dbReference type="ARBA" id="ARBA00022837"/>
    </source>
</evidence>
<evidence type="ECO:0000256" key="3">
    <source>
        <dbReference type="ARBA" id="ARBA00022538"/>
    </source>
</evidence>
<evidence type="ECO:0000256" key="9">
    <source>
        <dbReference type="ARBA" id="ARBA00022989"/>
    </source>
</evidence>
<evidence type="ECO:0000256" key="15">
    <source>
        <dbReference type="SAM" id="Phobius"/>
    </source>
</evidence>
<evidence type="ECO:0000256" key="11">
    <source>
        <dbReference type="ARBA" id="ARBA00023136"/>
    </source>
</evidence>
<keyword evidence="9 15" id="KW-1133">Transmembrane helix</keyword>
<keyword evidence="5" id="KW-0631">Potassium channel</keyword>